<comment type="caution">
    <text evidence="1">The sequence shown here is derived from an EMBL/GenBank/DDBJ whole genome shotgun (WGS) entry which is preliminary data.</text>
</comment>
<dbReference type="Proteomes" id="UP000283269">
    <property type="component" value="Unassembled WGS sequence"/>
</dbReference>
<gene>
    <name evidence="1" type="ORF">CVT25_014146</name>
</gene>
<organism evidence="1 2">
    <name type="scientific">Psilocybe cyanescens</name>
    <dbReference type="NCBI Taxonomy" id="93625"/>
    <lineage>
        <taxon>Eukaryota</taxon>
        <taxon>Fungi</taxon>
        <taxon>Dikarya</taxon>
        <taxon>Basidiomycota</taxon>
        <taxon>Agaricomycotina</taxon>
        <taxon>Agaricomycetes</taxon>
        <taxon>Agaricomycetidae</taxon>
        <taxon>Agaricales</taxon>
        <taxon>Agaricineae</taxon>
        <taxon>Strophariaceae</taxon>
        <taxon>Psilocybe</taxon>
    </lineage>
</organism>
<accession>A0A409XG56</accession>
<evidence type="ECO:0000313" key="1">
    <source>
        <dbReference type="EMBL" id="PPQ89744.1"/>
    </source>
</evidence>
<protein>
    <submittedName>
        <fullName evidence="1">Uncharacterized protein</fullName>
    </submittedName>
</protein>
<keyword evidence="2" id="KW-1185">Reference proteome</keyword>
<reference evidence="1 2" key="1">
    <citation type="journal article" date="2018" name="Evol. Lett.">
        <title>Horizontal gene cluster transfer increased hallucinogenic mushroom diversity.</title>
        <authorList>
            <person name="Reynolds H.T."/>
            <person name="Vijayakumar V."/>
            <person name="Gluck-Thaler E."/>
            <person name="Korotkin H.B."/>
            <person name="Matheny P.B."/>
            <person name="Slot J.C."/>
        </authorList>
    </citation>
    <scope>NUCLEOTIDE SEQUENCE [LARGE SCALE GENOMIC DNA]</scope>
    <source>
        <strain evidence="1 2">2631</strain>
    </source>
</reference>
<dbReference type="AlphaFoldDB" id="A0A409XG56"/>
<dbReference type="InParanoid" id="A0A409XG56"/>
<proteinExistence type="predicted"/>
<name>A0A409XG56_PSICY</name>
<dbReference type="EMBL" id="NHYD01001843">
    <property type="protein sequence ID" value="PPQ89744.1"/>
    <property type="molecule type" value="Genomic_DNA"/>
</dbReference>
<evidence type="ECO:0000313" key="2">
    <source>
        <dbReference type="Proteomes" id="UP000283269"/>
    </source>
</evidence>
<sequence length="83" mass="9111">MAETLFKIQKVIEGDEIPSCSFSADTRQDEFHVDAGGTKEGKPIGHWGEYFGAGSCAYRGRKAQETDRLRKAGGARMWGNCVV</sequence>